<comment type="caution">
    <text evidence="3">The sequence shown here is derived from an EMBL/GenBank/DDBJ whole genome shotgun (WGS) entry which is preliminary data.</text>
</comment>
<accession>A0AA38RMX4</accession>
<keyword evidence="2" id="KW-1133">Transmembrane helix</keyword>
<keyword evidence="2" id="KW-0812">Transmembrane</keyword>
<protein>
    <submittedName>
        <fullName evidence="3">Uncharacterized protein</fullName>
    </submittedName>
</protein>
<dbReference type="Proteomes" id="UP001174694">
    <property type="component" value="Unassembled WGS sequence"/>
</dbReference>
<feature type="transmembrane region" description="Helical" evidence="2">
    <location>
        <begin position="16"/>
        <end position="36"/>
    </location>
</feature>
<evidence type="ECO:0000256" key="2">
    <source>
        <dbReference type="SAM" id="Phobius"/>
    </source>
</evidence>
<feature type="region of interest" description="Disordered" evidence="1">
    <location>
        <begin position="143"/>
        <end position="197"/>
    </location>
</feature>
<keyword evidence="4" id="KW-1185">Reference proteome</keyword>
<evidence type="ECO:0000256" key="1">
    <source>
        <dbReference type="SAM" id="MobiDB-lite"/>
    </source>
</evidence>
<name>A0AA38RMX4_9PEZI</name>
<organism evidence="3 4">
    <name type="scientific">Pleurostoma richardsiae</name>
    <dbReference type="NCBI Taxonomy" id="41990"/>
    <lineage>
        <taxon>Eukaryota</taxon>
        <taxon>Fungi</taxon>
        <taxon>Dikarya</taxon>
        <taxon>Ascomycota</taxon>
        <taxon>Pezizomycotina</taxon>
        <taxon>Sordariomycetes</taxon>
        <taxon>Sordariomycetidae</taxon>
        <taxon>Calosphaeriales</taxon>
        <taxon>Pleurostomataceae</taxon>
        <taxon>Pleurostoma</taxon>
    </lineage>
</organism>
<reference evidence="3" key="1">
    <citation type="submission" date="2022-07" db="EMBL/GenBank/DDBJ databases">
        <title>Fungi with potential for degradation of polypropylene.</title>
        <authorList>
            <person name="Gostincar C."/>
        </authorList>
    </citation>
    <scope>NUCLEOTIDE SEQUENCE</scope>
    <source>
        <strain evidence="3">EXF-13308</strain>
    </source>
</reference>
<evidence type="ECO:0000313" key="3">
    <source>
        <dbReference type="EMBL" id="KAJ9154998.1"/>
    </source>
</evidence>
<keyword evidence="2" id="KW-0472">Membrane</keyword>
<feature type="compositionally biased region" description="Basic residues" evidence="1">
    <location>
        <begin position="165"/>
        <end position="174"/>
    </location>
</feature>
<sequence length="197" mass="22322">MRDHQLSELEASRLEIGLLACGVLVLVAQLAVFIWICTRRHRHQQAAFEALCHESSTGLAWRPDIKDRIPYEPRLIKQTRHHVRTIMSRVRGRSASFSGTPKQEPASLRRKMTVSGVPLECQALVVVEEKEVAGAEDGFSRSSAEYWTRPAEPSAHQDDAVRQPSRGRTRRRSSRLGQLPPCPAPELAPRDFENQWL</sequence>
<feature type="compositionally biased region" description="Basic and acidic residues" evidence="1">
    <location>
        <begin position="188"/>
        <end position="197"/>
    </location>
</feature>
<gene>
    <name evidence="3" type="ORF">NKR23_g2217</name>
</gene>
<proteinExistence type="predicted"/>
<dbReference type="AlphaFoldDB" id="A0AA38RMX4"/>
<dbReference type="EMBL" id="JANBVO010000004">
    <property type="protein sequence ID" value="KAJ9154998.1"/>
    <property type="molecule type" value="Genomic_DNA"/>
</dbReference>
<evidence type="ECO:0000313" key="4">
    <source>
        <dbReference type="Proteomes" id="UP001174694"/>
    </source>
</evidence>